<dbReference type="Gene3D" id="2.60.300.12">
    <property type="entry name" value="HesB-like domain"/>
    <property type="match status" value="1"/>
</dbReference>
<protein>
    <submittedName>
        <fullName evidence="1">Uncharacterized protein</fullName>
    </submittedName>
</protein>
<accession>A0A6V8LRZ0</accession>
<dbReference type="EMBL" id="BLTE01000004">
    <property type="protein sequence ID" value="GFK93321.1"/>
    <property type="molecule type" value="Genomic_DNA"/>
</dbReference>
<reference evidence="1 2" key="1">
    <citation type="submission" date="2020-04" db="EMBL/GenBank/DDBJ databases">
        <authorList>
            <consortium name="Desulfovibrio sp. FSS-1 genome sequencing consortium"/>
            <person name="Shimoshige H."/>
            <person name="Kobayashi H."/>
            <person name="Maekawa T."/>
        </authorList>
    </citation>
    <scope>NUCLEOTIDE SEQUENCE [LARGE SCALE GENOMIC DNA]</scope>
    <source>
        <strain evidence="1 2">SIID29052-01</strain>
    </source>
</reference>
<gene>
    <name evidence="1" type="ORF">NNJEOMEG_01153</name>
</gene>
<dbReference type="Proteomes" id="UP000494245">
    <property type="component" value="Unassembled WGS sequence"/>
</dbReference>
<name>A0A6V8LRZ0_9BACT</name>
<sequence>MALDEPKDSDDVFETDGYSFIIDKELMGKAQPVTVDLSYMGFQVHSSLELGGGGCGSSCSSGSCGQ</sequence>
<reference evidence="1 2" key="2">
    <citation type="submission" date="2020-05" db="EMBL/GenBank/DDBJ databases">
        <title>Draft genome sequence of Desulfovibrio sp. strainFSS-1.</title>
        <authorList>
            <person name="Shimoshige H."/>
            <person name="Kobayashi H."/>
            <person name="Maekawa T."/>
        </authorList>
    </citation>
    <scope>NUCLEOTIDE SEQUENCE [LARGE SCALE GENOMIC DNA]</scope>
    <source>
        <strain evidence="1 2">SIID29052-01</strain>
    </source>
</reference>
<proteinExistence type="predicted"/>
<organism evidence="1 2">
    <name type="scientific">Fundidesulfovibrio magnetotacticus</name>
    <dbReference type="NCBI Taxonomy" id="2730080"/>
    <lineage>
        <taxon>Bacteria</taxon>
        <taxon>Pseudomonadati</taxon>
        <taxon>Thermodesulfobacteriota</taxon>
        <taxon>Desulfovibrionia</taxon>
        <taxon>Desulfovibrionales</taxon>
        <taxon>Desulfovibrionaceae</taxon>
        <taxon>Fundidesulfovibrio</taxon>
    </lineage>
</organism>
<keyword evidence="2" id="KW-1185">Reference proteome</keyword>
<evidence type="ECO:0000313" key="1">
    <source>
        <dbReference type="EMBL" id="GFK93321.1"/>
    </source>
</evidence>
<dbReference type="InterPro" id="IPR035903">
    <property type="entry name" value="HesB-like_dom_sf"/>
</dbReference>
<comment type="caution">
    <text evidence="1">The sequence shown here is derived from an EMBL/GenBank/DDBJ whole genome shotgun (WGS) entry which is preliminary data.</text>
</comment>
<dbReference type="AlphaFoldDB" id="A0A6V8LRZ0"/>
<evidence type="ECO:0000313" key="2">
    <source>
        <dbReference type="Proteomes" id="UP000494245"/>
    </source>
</evidence>